<dbReference type="NCBIfam" id="TIGR00786">
    <property type="entry name" value="dctM"/>
    <property type="match status" value="1"/>
</dbReference>
<comment type="subcellular location">
    <subcellularLocation>
        <location evidence="1 7">Cell inner membrane</location>
        <topology evidence="1 7">Multi-pass membrane protein</topology>
    </subcellularLocation>
</comment>
<protein>
    <recommendedName>
        <fullName evidence="7">TRAP transporter large permease protein</fullName>
    </recommendedName>
</protein>
<keyword evidence="2" id="KW-1003">Cell membrane</keyword>
<evidence type="ECO:0000256" key="7">
    <source>
        <dbReference type="RuleBase" id="RU369079"/>
    </source>
</evidence>
<evidence type="ECO:0000256" key="6">
    <source>
        <dbReference type="ARBA" id="ARBA00023136"/>
    </source>
</evidence>
<feature type="transmembrane region" description="Helical" evidence="7">
    <location>
        <begin position="242"/>
        <end position="261"/>
    </location>
</feature>
<evidence type="ECO:0000259" key="8">
    <source>
        <dbReference type="Pfam" id="PF06808"/>
    </source>
</evidence>
<dbReference type="GO" id="GO:0005886">
    <property type="term" value="C:plasma membrane"/>
    <property type="evidence" value="ECO:0007669"/>
    <property type="project" value="UniProtKB-SubCell"/>
</dbReference>
<keyword evidence="10" id="KW-1185">Reference proteome</keyword>
<keyword evidence="7" id="KW-0813">Transport</keyword>
<keyword evidence="5 7" id="KW-1133">Transmembrane helix</keyword>
<dbReference type="AlphaFoldDB" id="A0A0M2R9Q9"/>
<feature type="transmembrane region" description="Helical" evidence="7">
    <location>
        <begin position="55"/>
        <end position="75"/>
    </location>
</feature>
<feature type="transmembrane region" description="Helical" evidence="7">
    <location>
        <begin position="135"/>
        <end position="159"/>
    </location>
</feature>
<keyword evidence="6 7" id="KW-0472">Membrane</keyword>
<dbReference type="OrthoDB" id="9790209at2"/>
<feature type="domain" description="TRAP C4-dicarboxylate transport system permease DctM subunit" evidence="8">
    <location>
        <begin position="9"/>
        <end position="418"/>
    </location>
</feature>
<dbReference type="STRING" id="1549748.WH95_11290"/>
<evidence type="ECO:0000256" key="3">
    <source>
        <dbReference type="ARBA" id="ARBA00022519"/>
    </source>
</evidence>
<dbReference type="RefSeq" id="WP_046507083.1">
    <property type="nucleotide sequence ID" value="NZ_CBDDLU010000005.1"/>
</dbReference>
<feature type="transmembrane region" description="Helical" evidence="7">
    <location>
        <begin position="171"/>
        <end position="194"/>
    </location>
</feature>
<evidence type="ECO:0000256" key="1">
    <source>
        <dbReference type="ARBA" id="ARBA00004429"/>
    </source>
</evidence>
<feature type="transmembrane region" description="Helical" evidence="7">
    <location>
        <begin position="357"/>
        <end position="381"/>
    </location>
</feature>
<feature type="transmembrane region" description="Helical" evidence="7">
    <location>
        <begin position="215"/>
        <end position="236"/>
    </location>
</feature>
<dbReference type="InterPro" id="IPR004681">
    <property type="entry name" value="TRAP_DctM"/>
</dbReference>
<accession>A0A0M2R9Q9</accession>
<feature type="transmembrane region" description="Helical" evidence="7">
    <location>
        <begin position="87"/>
        <end position="105"/>
    </location>
</feature>
<evidence type="ECO:0000256" key="2">
    <source>
        <dbReference type="ARBA" id="ARBA00022475"/>
    </source>
</evidence>
<proteinExistence type="inferred from homology"/>
<evidence type="ECO:0000256" key="4">
    <source>
        <dbReference type="ARBA" id="ARBA00022692"/>
    </source>
</evidence>
<dbReference type="PIRSF" id="PIRSF006066">
    <property type="entry name" value="HI0050"/>
    <property type="match status" value="1"/>
</dbReference>
<evidence type="ECO:0000256" key="5">
    <source>
        <dbReference type="ARBA" id="ARBA00022989"/>
    </source>
</evidence>
<comment type="subunit">
    <text evidence="7">The complex comprises the extracytoplasmic solute receptor protein and the two transmembrane proteins.</text>
</comment>
<reference evidence="9 10" key="1">
    <citation type="submission" date="2015-03" db="EMBL/GenBank/DDBJ databases">
        <title>Genome sequence of Kiloniella sp. P1-1, isolated from the gut microflora of Pacific white shrimp, Penaeus vannamei.</title>
        <authorList>
            <person name="Shao Z."/>
            <person name="Wang L."/>
            <person name="Li X."/>
        </authorList>
    </citation>
    <scope>NUCLEOTIDE SEQUENCE [LARGE SCALE GENOMIC DNA]</scope>
    <source>
        <strain evidence="9 10">P1-1</strain>
    </source>
</reference>
<comment type="caution">
    <text evidence="9">The sequence shown here is derived from an EMBL/GenBank/DDBJ whole genome shotgun (WGS) entry which is preliminary data.</text>
</comment>
<dbReference type="PANTHER" id="PTHR33362">
    <property type="entry name" value="SIALIC ACID TRAP TRANSPORTER PERMEASE PROTEIN SIAT-RELATED"/>
    <property type="match status" value="1"/>
</dbReference>
<keyword evidence="3 7" id="KW-0997">Cell inner membrane</keyword>
<dbReference type="Pfam" id="PF06808">
    <property type="entry name" value="DctM"/>
    <property type="match status" value="1"/>
</dbReference>
<dbReference type="Proteomes" id="UP000034491">
    <property type="component" value="Unassembled WGS sequence"/>
</dbReference>
<comment type="similarity">
    <text evidence="7">Belongs to the TRAP transporter large permease family.</text>
</comment>
<evidence type="ECO:0000313" key="10">
    <source>
        <dbReference type="Proteomes" id="UP000034491"/>
    </source>
</evidence>
<feature type="transmembrane region" description="Helical" evidence="7">
    <location>
        <begin position="273"/>
        <end position="295"/>
    </location>
</feature>
<evidence type="ECO:0000313" key="9">
    <source>
        <dbReference type="EMBL" id="KKJ76715.1"/>
    </source>
</evidence>
<feature type="transmembrane region" description="Helical" evidence="7">
    <location>
        <begin position="315"/>
        <end position="345"/>
    </location>
</feature>
<feature type="transmembrane region" description="Helical" evidence="7">
    <location>
        <begin position="401"/>
        <end position="423"/>
    </location>
</feature>
<dbReference type="InterPro" id="IPR010656">
    <property type="entry name" value="DctM"/>
</dbReference>
<dbReference type="EMBL" id="LANI01000017">
    <property type="protein sequence ID" value="KKJ76715.1"/>
    <property type="molecule type" value="Genomic_DNA"/>
</dbReference>
<sequence>MILLFICAVFLFTIVIGIPLVWAILITAILPIFVFDLGYPLQAVYLNFIGGVEPNHFIAIPLFIFAGELMGRGGVGQRIIDFAKEAFGFLPGGLGFVVVGASMLFGGISGSAIADSAAIGSVMIPNMAKQGYKKAFAGGLVAAAGTIGIIIPPSIPMLIYGFVGNVSVADLFLAGVVPGLIFGLLFMAVCYYVGKKTNCDPGGQRTSAKALWRSFVRSAPALFMPVLILGGIFGGIVTPTEAAAVAVVYGFFVTVVLYRDFHIKEMPKLIVDSFITSAIVMVVIGATTVLGWLITLEQLPQMLAQFINSVSENPFTFLLLVNVVLLMLGLVLDPLPAILLTAPLFIPTAMNFGVDPVHLGVIMTCNVAVGLFTPPVGATLYVASRISGVGVLSIARAMAPLYLAAISALLLVTYVPAISMTMVELFR</sequence>
<dbReference type="PANTHER" id="PTHR33362:SF2">
    <property type="entry name" value="TRAP TRANSPORTER LARGE PERMEASE PROTEIN"/>
    <property type="match status" value="1"/>
</dbReference>
<comment type="function">
    <text evidence="7">Part of the tripartite ATP-independent periplasmic (TRAP) transport system.</text>
</comment>
<dbReference type="GO" id="GO:0022857">
    <property type="term" value="F:transmembrane transporter activity"/>
    <property type="evidence" value="ECO:0007669"/>
    <property type="project" value="UniProtKB-UniRule"/>
</dbReference>
<gene>
    <name evidence="9" type="ORF">WH95_11290</name>
</gene>
<name>A0A0M2R9Q9_9PROT</name>
<dbReference type="PATRIC" id="fig|1549748.8.peg.427"/>
<organism evidence="9 10">
    <name type="scientific">Kiloniella litopenaei</name>
    <dbReference type="NCBI Taxonomy" id="1549748"/>
    <lineage>
        <taxon>Bacteria</taxon>
        <taxon>Pseudomonadati</taxon>
        <taxon>Pseudomonadota</taxon>
        <taxon>Alphaproteobacteria</taxon>
        <taxon>Rhodospirillales</taxon>
        <taxon>Kiloniellaceae</taxon>
        <taxon>Kiloniella</taxon>
    </lineage>
</organism>
<feature type="transmembrane region" description="Helical" evidence="7">
    <location>
        <begin position="7"/>
        <end position="35"/>
    </location>
</feature>
<keyword evidence="4 7" id="KW-0812">Transmembrane</keyword>